<comment type="caution">
    <text evidence="1">The sequence shown here is derived from an EMBL/GenBank/DDBJ whole genome shotgun (WGS) entry which is preliminary data.</text>
</comment>
<dbReference type="Proteomes" id="UP000735302">
    <property type="component" value="Unassembled WGS sequence"/>
</dbReference>
<reference evidence="1 2" key="1">
    <citation type="journal article" date="2021" name="Elife">
        <title>Chloroplast acquisition without the gene transfer in kleptoplastic sea slugs, Plakobranchus ocellatus.</title>
        <authorList>
            <person name="Maeda T."/>
            <person name="Takahashi S."/>
            <person name="Yoshida T."/>
            <person name="Shimamura S."/>
            <person name="Takaki Y."/>
            <person name="Nagai Y."/>
            <person name="Toyoda A."/>
            <person name="Suzuki Y."/>
            <person name="Arimoto A."/>
            <person name="Ishii H."/>
            <person name="Satoh N."/>
            <person name="Nishiyama T."/>
            <person name="Hasebe M."/>
            <person name="Maruyama T."/>
            <person name="Minagawa J."/>
            <person name="Obokata J."/>
            <person name="Shigenobu S."/>
        </authorList>
    </citation>
    <scope>NUCLEOTIDE SEQUENCE [LARGE SCALE GENOMIC DNA]</scope>
</reference>
<name>A0AAV3YEF9_9GAST</name>
<organism evidence="1 2">
    <name type="scientific">Plakobranchus ocellatus</name>
    <dbReference type="NCBI Taxonomy" id="259542"/>
    <lineage>
        <taxon>Eukaryota</taxon>
        <taxon>Metazoa</taxon>
        <taxon>Spiralia</taxon>
        <taxon>Lophotrochozoa</taxon>
        <taxon>Mollusca</taxon>
        <taxon>Gastropoda</taxon>
        <taxon>Heterobranchia</taxon>
        <taxon>Euthyneura</taxon>
        <taxon>Panpulmonata</taxon>
        <taxon>Sacoglossa</taxon>
        <taxon>Placobranchoidea</taxon>
        <taxon>Plakobranchidae</taxon>
        <taxon>Plakobranchus</taxon>
    </lineage>
</organism>
<evidence type="ECO:0000313" key="1">
    <source>
        <dbReference type="EMBL" id="GFN81256.1"/>
    </source>
</evidence>
<evidence type="ECO:0000313" key="2">
    <source>
        <dbReference type="Proteomes" id="UP000735302"/>
    </source>
</evidence>
<dbReference type="EMBL" id="BLXT01000921">
    <property type="protein sequence ID" value="GFN81256.1"/>
    <property type="molecule type" value="Genomic_DNA"/>
</dbReference>
<dbReference type="AlphaFoldDB" id="A0AAV3YEF9"/>
<gene>
    <name evidence="1" type="ORF">PoB_000776200</name>
</gene>
<proteinExistence type="predicted"/>
<accession>A0AAV3YEF9</accession>
<sequence>MLSLYTRPSILRSRSIGKLALGSSPKHYLSMLSVYTRPSILRCRSTGKLALGSSPQTLPLHVICLHPPFHSPLPLYKQARTWQLSSNITSPCYPSTPALPFSAPALQASSHLATLLKHYLSMLSHYTRPSILRFRSTGKLALGSSPQTLPLRVIPLHPPFHSPLSLYTLLSLPPSKL</sequence>
<protein>
    <submittedName>
        <fullName evidence="1">Uncharacterized protein</fullName>
    </submittedName>
</protein>
<keyword evidence="2" id="KW-1185">Reference proteome</keyword>